<evidence type="ECO:0000313" key="2">
    <source>
        <dbReference type="Proteomes" id="UP000029843"/>
    </source>
</evidence>
<dbReference type="EMBL" id="JQED01000029">
    <property type="protein sequence ID" value="KGJ91480.1"/>
    <property type="molecule type" value="Genomic_DNA"/>
</dbReference>
<comment type="caution">
    <text evidence="1">The sequence shown here is derived from an EMBL/GenBank/DDBJ whole genome shotgun (WGS) entry which is preliminary data.</text>
</comment>
<dbReference type="Proteomes" id="UP000029843">
    <property type="component" value="Unassembled WGS sequence"/>
</dbReference>
<protein>
    <submittedName>
        <fullName evidence="1">Uncharacterized protein</fullName>
    </submittedName>
</protein>
<reference evidence="1 2" key="1">
    <citation type="submission" date="2014-08" db="EMBL/GenBank/DDBJ databases">
        <title>Genomic and Phenotypic Diversity of Colwellia psychrerythraea strains from Disparate Marine Basins.</title>
        <authorList>
            <person name="Techtmann S.M."/>
            <person name="Stelling S.C."/>
            <person name="Utturkar S.M."/>
            <person name="Alshibli N."/>
            <person name="Harris A."/>
            <person name="Brown S.D."/>
            <person name="Hazen T.C."/>
        </authorList>
    </citation>
    <scope>NUCLEOTIDE SEQUENCE [LARGE SCALE GENOMIC DNA]</scope>
    <source>
        <strain evidence="1 2">ND2E</strain>
    </source>
</reference>
<sequence length="326" mass="36702" precursor="true">MNDFIKQLTLKVTSRFSPILLTTLQLTLMLALMMITLPSFAIEAESANEIENTASTVGIAEAKVVLSYSRGQIANSTDSASQEQVLKNIKQRVLLGDSDQEKNKTINTTREDLIEQKHQQARKQSTTRSITATPRLNLSSRSFSDGTFVIYEGYSQLIEDLDADGYFQTFSVTFDADLLTGNPHDEALVYAELYLSENGGPWIHYYSTDNFVIHGESSDDEFEVYSTLEQGFNTNHYDILIDLYEEGYPNIVASYSSDDSNSLYALPLESSDYDVEYVEYYTEVHSDGGSSSAFILIIMVIAFSIRQFKFKKVISMSSLMRMKSVK</sequence>
<dbReference type="PATRIC" id="fig|28229.4.peg.2399"/>
<accession>A0A099KML5</accession>
<dbReference type="NCBIfam" id="NF038116">
    <property type="entry name" value="Sden1266_dom"/>
    <property type="match status" value="1"/>
</dbReference>
<dbReference type="AlphaFoldDB" id="A0A099KML5"/>
<gene>
    <name evidence="1" type="ORF">ND2E_3345</name>
</gene>
<name>A0A099KML5_COLPS</name>
<organism evidence="1 2">
    <name type="scientific">Colwellia psychrerythraea</name>
    <name type="common">Vibrio psychroerythus</name>
    <dbReference type="NCBI Taxonomy" id="28229"/>
    <lineage>
        <taxon>Bacteria</taxon>
        <taxon>Pseudomonadati</taxon>
        <taxon>Pseudomonadota</taxon>
        <taxon>Gammaproteobacteria</taxon>
        <taxon>Alteromonadales</taxon>
        <taxon>Colwelliaceae</taxon>
        <taxon>Colwellia</taxon>
    </lineage>
</organism>
<proteinExistence type="predicted"/>
<evidence type="ECO:0000313" key="1">
    <source>
        <dbReference type="EMBL" id="KGJ91480.1"/>
    </source>
</evidence>